<sequence>MKLTSRIVLTFNDIFPDEEPKGINEYLDGIDKDLLIKFGSFILGFSRDSKYEHPVTFLKMFFSEENDQFSREVFLKLRAFVGVSDKPITDYSFPFIVSSLSFFENAFAENFGLLKNYTNQEIEIRIFKAYLLLNKINTTNRTFVLDESISYLKEDITKFATGYCIGLFLNSSDFVNYDLKKVFVTQIIRAISFFEFLEGIDSAQELLKEFYKEYNVSGYSAYLKGLLPLATSVITNEKESHTDIIITENKKKASNIEFLEKFSIDPSELFEAFDFNYMRSAPVYRYDENTFRLTYPLFALELIGNGLYFKFKAINDELPKGKKVKDLYGLKTYDFSEKFILHKVLKDYFGNRFFQRNGDDLDAEFEGAPDYYVRNGKKIFLFESKDILLNAKVKQSSDFNEINNELSIKLYKNEKGKQKAVLQIINNIRKILTKTLEFDSKYNPRNIIIHPILVLHYRIFNTTALNKWVNFWFQEELKNLEQEGLDVSNVKPLLLIDIDTLIYNKDVFSGCKLSLEEVLIEYQEDFINFSVKDKKYRSEEEATQALKNSLIPFGEFLDNKIDLSGLRVVPKEFEEKTYGLFKD</sequence>
<gene>
    <name evidence="1" type="ORF">SAMN04488006_2390</name>
</gene>
<dbReference type="OrthoDB" id="1275259at2"/>
<evidence type="ECO:0000313" key="2">
    <source>
        <dbReference type="Proteomes" id="UP000199312"/>
    </source>
</evidence>
<reference evidence="2" key="1">
    <citation type="submission" date="2016-10" db="EMBL/GenBank/DDBJ databases">
        <authorList>
            <person name="Varghese N."/>
            <person name="Submissions S."/>
        </authorList>
    </citation>
    <scope>NUCLEOTIDE SEQUENCE [LARGE SCALE GENOMIC DNA]</scope>
    <source>
        <strain evidence="2">DSM 24450</strain>
    </source>
</reference>
<name>A0A1I6REB8_9FLAO</name>
<keyword evidence="2" id="KW-1185">Reference proteome</keyword>
<dbReference type="AlphaFoldDB" id="A0A1I6REB8"/>
<dbReference type="STRING" id="593133.SAMN04488006_2390"/>
<dbReference type="EMBL" id="FOZP01000006">
    <property type="protein sequence ID" value="SFS63081.1"/>
    <property type="molecule type" value="Genomic_DNA"/>
</dbReference>
<dbReference type="RefSeq" id="WP_090226920.1">
    <property type="nucleotide sequence ID" value="NZ_FOZP01000006.1"/>
</dbReference>
<proteinExistence type="predicted"/>
<accession>A0A1I6REB8</accession>
<organism evidence="1 2">
    <name type="scientific">Lutibacter maritimus</name>
    <dbReference type="NCBI Taxonomy" id="593133"/>
    <lineage>
        <taxon>Bacteria</taxon>
        <taxon>Pseudomonadati</taxon>
        <taxon>Bacteroidota</taxon>
        <taxon>Flavobacteriia</taxon>
        <taxon>Flavobacteriales</taxon>
        <taxon>Flavobacteriaceae</taxon>
        <taxon>Lutibacter</taxon>
    </lineage>
</organism>
<protein>
    <submittedName>
        <fullName evidence="1">Uncharacterized protein</fullName>
    </submittedName>
</protein>
<evidence type="ECO:0000313" key="1">
    <source>
        <dbReference type="EMBL" id="SFS63081.1"/>
    </source>
</evidence>
<dbReference type="Proteomes" id="UP000199312">
    <property type="component" value="Unassembled WGS sequence"/>
</dbReference>